<gene>
    <name evidence="2" type="ORF">NDU88_000976</name>
</gene>
<comment type="caution">
    <text evidence="2">The sequence shown here is derived from an EMBL/GenBank/DDBJ whole genome shotgun (WGS) entry which is preliminary data.</text>
</comment>
<reference evidence="2" key="1">
    <citation type="journal article" date="2022" name="bioRxiv">
        <title>Sequencing and chromosome-scale assembly of the giantPleurodeles waltlgenome.</title>
        <authorList>
            <person name="Brown T."/>
            <person name="Elewa A."/>
            <person name="Iarovenko S."/>
            <person name="Subramanian E."/>
            <person name="Araus A.J."/>
            <person name="Petzold A."/>
            <person name="Susuki M."/>
            <person name="Suzuki K.-i.T."/>
            <person name="Hayashi T."/>
            <person name="Toyoda A."/>
            <person name="Oliveira C."/>
            <person name="Osipova E."/>
            <person name="Leigh N.D."/>
            <person name="Simon A."/>
            <person name="Yun M.H."/>
        </authorList>
    </citation>
    <scope>NUCLEOTIDE SEQUENCE</scope>
    <source>
        <strain evidence="2">20211129_DDA</strain>
        <tissue evidence="2">Liver</tissue>
    </source>
</reference>
<evidence type="ECO:0000313" key="3">
    <source>
        <dbReference type="Proteomes" id="UP001066276"/>
    </source>
</evidence>
<proteinExistence type="predicted"/>
<keyword evidence="3" id="KW-1185">Reference proteome</keyword>
<dbReference type="AlphaFoldDB" id="A0AAV7WL99"/>
<protein>
    <submittedName>
        <fullName evidence="2">Uncharacterized protein</fullName>
    </submittedName>
</protein>
<name>A0AAV7WL99_PLEWA</name>
<dbReference type="Proteomes" id="UP001066276">
    <property type="component" value="Chromosome 1_1"/>
</dbReference>
<evidence type="ECO:0000313" key="2">
    <source>
        <dbReference type="EMBL" id="KAJ1213338.1"/>
    </source>
</evidence>
<sequence>MAQSFVPFPVWLPSGAPLIHRPDPVSSAGTPQACVVSPAPGALGLHKASPAHSGLGATPESPPRPRQRRERRGRCGCSPPSAPPGQSALRRAMSPSPLSGAARRVGSGRALTTRCSIPFFFPLELHATPGCPGCHDRPVRYRGPPLRHGAGDRRVSSPAGRHVGCGLRVSASRGVYSYRQVRDDVWLSYLILGGRGLFRVTSNAVLGSDEVFVGGG</sequence>
<evidence type="ECO:0000256" key="1">
    <source>
        <dbReference type="SAM" id="MobiDB-lite"/>
    </source>
</evidence>
<accession>A0AAV7WL99</accession>
<feature type="compositionally biased region" description="Basic residues" evidence="1">
    <location>
        <begin position="65"/>
        <end position="74"/>
    </location>
</feature>
<feature type="region of interest" description="Disordered" evidence="1">
    <location>
        <begin position="39"/>
        <end position="105"/>
    </location>
</feature>
<organism evidence="2 3">
    <name type="scientific">Pleurodeles waltl</name>
    <name type="common">Iberian ribbed newt</name>
    <dbReference type="NCBI Taxonomy" id="8319"/>
    <lineage>
        <taxon>Eukaryota</taxon>
        <taxon>Metazoa</taxon>
        <taxon>Chordata</taxon>
        <taxon>Craniata</taxon>
        <taxon>Vertebrata</taxon>
        <taxon>Euteleostomi</taxon>
        <taxon>Amphibia</taxon>
        <taxon>Batrachia</taxon>
        <taxon>Caudata</taxon>
        <taxon>Salamandroidea</taxon>
        <taxon>Salamandridae</taxon>
        <taxon>Pleurodelinae</taxon>
        <taxon>Pleurodeles</taxon>
    </lineage>
</organism>
<dbReference type="EMBL" id="JANPWB010000001">
    <property type="protein sequence ID" value="KAJ1213338.1"/>
    <property type="molecule type" value="Genomic_DNA"/>
</dbReference>